<reference evidence="1 2" key="1">
    <citation type="submission" date="2022-10" db="EMBL/GenBank/DDBJ databases">
        <title>The complete genomes of actinobacterial strains from the NBC collection.</title>
        <authorList>
            <person name="Joergensen T.S."/>
            <person name="Alvarez Arevalo M."/>
            <person name="Sterndorff E.B."/>
            <person name="Faurdal D."/>
            <person name="Vuksanovic O."/>
            <person name="Mourched A.-S."/>
            <person name="Charusanti P."/>
            <person name="Shaw S."/>
            <person name="Blin K."/>
            <person name="Weber T."/>
        </authorList>
    </citation>
    <scope>NUCLEOTIDE SEQUENCE [LARGE SCALE GENOMIC DNA]</scope>
    <source>
        <strain evidence="1 2">NBC_00319</strain>
    </source>
</reference>
<evidence type="ECO:0000313" key="1">
    <source>
        <dbReference type="EMBL" id="WUM18348.1"/>
    </source>
</evidence>
<dbReference type="EMBL" id="CP108021">
    <property type="protein sequence ID" value="WUM18348.1"/>
    <property type="molecule type" value="Genomic_DNA"/>
</dbReference>
<name>A0AAU4JX57_9NOCA</name>
<dbReference type="SUPFAM" id="SSF53756">
    <property type="entry name" value="UDP-Glycosyltransferase/glycogen phosphorylase"/>
    <property type="match status" value="1"/>
</dbReference>
<dbReference type="CDD" id="cd03801">
    <property type="entry name" value="GT4_PimA-like"/>
    <property type="match status" value="1"/>
</dbReference>
<sequence length="394" mass="44058">MFADKRAESPSSSRRILIVDQFVPDPLLGAGLPRAYQIVSAFVDAGFEVDHYPMWSKRAERRRMKVLFGRRVRFRRGQGRWGLWNVLRTDGAAYDALFVSRPPTMRTLLAVGWKPRWGARRPPLIYDAEALFTVREKLRRALYPPVMSDAEYHEELRTELQLMSEADAVATAGSSDVAAIRSGVDIPTRVLPHATVVRPDPPAGFEERRDVLFVGRLAGPPDLTPNVDSVRYFVREIMPALDRLIGDEYVLRVAGMVDSPEIEALRSDRVLVLGVVDDLRELYDRSRVFVAPTRYSAGIPLKVTEAMNEGIPCVVTRQLADQLEVDEPTVAIGDDAEGFALACARLYRDAEQWQAARDGALAFVADACSPEVFRQRLVEVVDAAIEHAREGRSG</sequence>
<dbReference type="AlphaFoldDB" id="A0AAU4JX57"/>
<dbReference type="Gene3D" id="3.40.50.2000">
    <property type="entry name" value="Glycogen Phosphorylase B"/>
    <property type="match status" value="1"/>
</dbReference>
<dbReference type="Proteomes" id="UP001432128">
    <property type="component" value="Chromosome"/>
</dbReference>
<proteinExistence type="predicted"/>
<gene>
    <name evidence="1" type="ORF">OG579_11320</name>
</gene>
<dbReference type="GO" id="GO:0016757">
    <property type="term" value="F:glycosyltransferase activity"/>
    <property type="evidence" value="ECO:0007669"/>
    <property type="project" value="TreeGrafter"/>
</dbReference>
<dbReference type="RefSeq" id="WP_328856011.1">
    <property type="nucleotide sequence ID" value="NZ_CP108021.1"/>
</dbReference>
<dbReference type="KEGG" id="whr:OG579_11320"/>
<keyword evidence="2" id="KW-1185">Reference proteome</keyword>
<dbReference type="Pfam" id="PF13692">
    <property type="entry name" value="Glyco_trans_1_4"/>
    <property type="match status" value="1"/>
</dbReference>
<organism evidence="1 2">
    <name type="scientific">Williamsia herbipolensis</name>
    <dbReference type="NCBI Taxonomy" id="1603258"/>
    <lineage>
        <taxon>Bacteria</taxon>
        <taxon>Bacillati</taxon>
        <taxon>Actinomycetota</taxon>
        <taxon>Actinomycetes</taxon>
        <taxon>Mycobacteriales</taxon>
        <taxon>Nocardiaceae</taxon>
        <taxon>Williamsia</taxon>
    </lineage>
</organism>
<dbReference type="PANTHER" id="PTHR12526:SF636">
    <property type="entry name" value="BLL3647 PROTEIN"/>
    <property type="match status" value="1"/>
</dbReference>
<evidence type="ECO:0000313" key="2">
    <source>
        <dbReference type="Proteomes" id="UP001432128"/>
    </source>
</evidence>
<dbReference type="PANTHER" id="PTHR12526">
    <property type="entry name" value="GLYCOSYLTRANSFERASE"/>
    <property type="match status" value="1"/>
</dbReference>
<protein>
    <submittedName>
        <fullName evidence="1">Glycosyltransferase family 4 protein</fullName>
    </submittedName>
</protein>
<accession>A0AAU4JX57</accession>